<proteinExistence type="predicted"/>
<keyword evidence="2" id="KW-1185">Reference proteome</keyword>
<dbReference type="EMBL" id="JAIGNU010000001">
    <property type="protein sequence ID" value="MBX7499921.1"/>
    <property type="molecule type" value="Genomic_DNA"/>
</dbReference>
<accession>A0ABS7JQN3</accession>
<reference evidence="1 2" key="1">
    <citation type="submission" date="2021-08" db="EMBL/GenBank/DDBJ databases">
        <title>Comparative Genomics Analysis of the Genus Qipengyuania Reveals Extensive Genetic Diversity and Metabolic Versatility, Including the Description of Fifteen Novel Species.</title>
        <authorList>
            <person name="Liu Y."/>
        </authorList>
    </citation>
    <scope>NUCLEOTIDE SEQUENCE [LARGE SCALE GENOMIC DNA]</scope>
    <source>
        <strain evidence="1 2">YG27</strain>
    </source>
</reference>
<evidence type="ECO:0000313" key="1">
    <source>
        <dbReference type="EMBL" id="MBX7499921.1"/>
    </source>
</evidence>
<organism evidence="1 2">
    <name type="scientific">Qipengyuania mesophila</name>
    <dbReference type="NCBI Taxonomy" id="2867246"/>
    <lineage>
        <taxon>Bacteria</taxon>
        <taxon>Pseudomonadati</taxon>
        <taxon>Pseudomonadota</taxon>
        <taxon>Alphaproteobacteria</taxon>
        <taxon>Sphingomonadales</taxon>
        <taxon>Erythrobacteraceae</taxon>
        <taxon>Qipengyuania</taxon>
    </lineage>
</organism>
<evidence type="ECO:0000313" key="2">
    <source>
        <dbReference type="Proteomes" id="UP000782554"/>
    </source>
</evidence>
<dbReference type="Proteomes" id="UP000782554">
    <property type="component" value="Unassembled WGS sequence"/>
</dbReference>
<gene>
    <name evidence="1" type="ORF">K3181_00515</name>
</gene>
<name>A0ABS7JQN3_9SPHN</name>
<dbReference type="RefSeq" id="WP_221599810.1">
    <property type="nucleotide sequence ID" value="NZ_JAIGNU010000001.1"/>
</dbReference>
<sequence>MDYDAEIRRLAAENMAQQYLLIGLCRGIVGLDGRNAPVVEDAFRYAESMVEIAATKFSGTGHGAHVASIAEVVEQLRAALLDDGGQPKDAV</sequence>
<comment type="caution">
    <text evidence="1">The sequence shown here is derived from an EMBL/GenBank/DDBJ whole genome shotgun (WGS) entry which is preliminary data.</text>
</comment>
<protein>
    <submittedName>
        <fullName evidence="1">Uncharacterized protein</fullName>
    </submittedName>
</protein>